<feature type="signal peptide" evidence="1">
    <location>
        <begin position="1"/>
        <end position="23"/>
    </location>
</feature>
<dbReference type="Proteomes" id="UP000781932">
    <property type="component" value="Unassembled WGS sequence"/>
</dbReference>
<gene>
    <name evidence="2" type="ORF">CkaCkLH20_09374</name>
</gene>
<sequence>MKTRSTLSLFFFSALLFQDLAAAWQFPSLQVPLIPSWHGSSSSGTPATNNIPQFILDTKHPWLTTHADDLSRLRPDDAYSLFCDPVPAENHQPGKHGGLDLPADLFHRLRVKDSPTDIPSWTNARALLSEMKHCPRALSEVRELGVHLYPRTADWLLEELREPVLPPAGLPELFAEVLGSMKGLEKLDWGIRGWDQNQVIRAAFEEHGVRLDDVRELGVDMYASWMLDVAPNVQKLQIRRAEGATRPEDPRGYKMQVFGGLKRWRLRELDLELESWTPEMTRLLPEMLPEIEDLRFQSFERGPRAARGEALQNLTRALGSLNNLRRLHLPWSAELGLGFDGGPLCGNFYDGADGARLRRRVEMENINATERAGEIVRANVPRLKGVDVGGFYGNFTVDGEGRDVTVWPWTGRLEDWLLEIYI</sequence>
<evidence type="ECO:0000256" key="1">
    <source>
        <dbReference type="SAM" id="SignalP"/>
    </source>
</evidence>
<dbReference type="AlphaFoldDB" id="A0A9P6LHI5"/>
<dbReference type="EMBL" id="JAATWM020000033">
    <property type="protein sequence ID" value="KAF9873211.1"/>
    <property type="molecule type" value="Genomic_DNA"/>
</dbReference>
<organism evidence="2 3">
    <name type="scientific">Colletotrichum karsti</name>
    <dbReference type="NCBI Taxonomy" id="1095194"/>
    <lineage>
        <taxon>Eukaryota</taxon>
        <taxon>Fungi</taxon>
        <taxon>Dikarya</taxon>
        <taxon>Ascomycota</taxon>
        <taxon>Pezizomycotina</taxon>
        <taxon>Sordariomycetes</taxon>
        <taxon>Hypocreomycetidae</taxon>
        <taxon>Glomerellales</taxon>
        <taxon>Glomerellaceae</taxon>
        <taxon>Colletotrichum</taxon>
        <taxon>Colletotrichum boninense species complex</taxon>
    </lineage>
</organism>
<name>A0A9P6LHI5_9PEZI</name>
<accession>A0A9P6LHI5</accession>
<proteinExistence type="predicted"/>
<evidence type="ECO:0000313" key="2">
    <source>
        <dbReference type="EMBL" id="KAF9873211.1"/>
    </source>
</evidence>
<dbReference type="GeneID" id="62165163"/>
<reference evidence="2" key="1">
    <citation type="submission" date="2020-03" db="EMBL/GenBank/DDBJ databases">
        <authorList>
            <person name="He L."/>
        </authorList>
    </citation>
    <scope>NUCLEOTIDE SEQUENCE</scope>
    <source>
        <strain evidence="2">CkLH20</strain>
    </source>
</reference>
<comment type="caution">
    <text evidence="2">The sequence shown here is derived from an EMBL/GenBank/DDBJ whole genome shotgun (WGS) entry which is preliminary data.</text>
</comment>
<keyword evidence="1" id="KW-0732">Signal</keyword>
<evidence type="ECO:0000313" key="3">
    <source>
        <dbReference type="Proteomes" id="UP000781932"/>
    </source>
</evidence>
<reference evidence="2" key="2">
    <citation type="submission" date="2020-11" db="EMBL/GenBank/DDBJ databases">
        <title>Whole genome sequencing of Colletotrichum sp.</title>
        <authorList>
            <person name="Li H."/>
        </authorList>
    </citation>
    <scope>NUCLEOTIDE SEQUENCE</scope>
    <source>
        <strain evidence="2">CkLH20</strain>
    </source>
</reference>
<dbReference type="RefSeq" id="XP_038742672.1">
    <property type="nucleotide sequence ID" value="XM_038892089.1"/>
</dbReference>
<keyword evidence="3" id="KW-1185">Reference proteome</keyword>
<feature type="chain" id="PRO_5040352270" evidence="1">
    <location>
        <begin position="24"/>
        <end position="422"/>
    </location>
</feature>
<protein>
    <submittedName>
        <fullName evidence="2">Uncharacterized protein</fullName>
    </submittedName>
</protein>
<dbReference type="OrthoDB" id="3636801at2759"/>